<feature type="transmembrane region" description="Helical" evidence="1">
    <location>
        <begin position="15"/>
        <end position="39"/>
    </location>
</feature>
<organism evidence="2 3">
    <name type="scientific">Lacibacterium aquatile</name>
    <dbReference type="NCBI Taxonomy" id="1168082"/>
    <lineage>
        <taxon>Bacteria</taxon>
        <taxon>Pseudomonadati</taxon>
        <taxon>Pseudomonadota</taxon>
        <taxon>Alphaproteobacteria</taxon>
        <taxon>Rhodospirillales</taxon>
        <taxon>Rhodospirillaceae</taxon>
    </lineage>
</organism>
<dbReference type="EMBL" id="JBHUIP010000009">
    <property type="protein sequence ID" value="MFD2263219.1"/>
    <property type="molecule type" value="Genomic_DNA"/>
</dbReference>
<protein>
    <submittedName>
        <fullName evidence="2">DUF2333 family protein</fullName>
    </submittedName>
</protein>
<evidence type="ECO:0000313" key="3">
    <source>
        <dbReference type="Proteomes" id="UP001597295"/>
    </source>
</evidence>
<gene>
    <name evidence="2" type="ORF">ACFSM5_10000</name>
</gene>
<dbReference type="Proteomes" id="UP001597295">
    <property type="component" value="Unassembled WGS sequence"/>
</dbReference>
<reference evidence="3" key="1">
    <citation type="journal article" date="2019" name="Int. J. Syst. Evol. Microbiol.">
        <title>The Global Catalogue of Microorganisms (GCM) 10K type strain sequencing project: providing services to taxonomists for standard genome sequencing and annotation.</title>
        <authorList>
            <consortium name="The Broad Institute Genomics Platform"/>
            <consortium name="The Broad Institute Genome Sequencing Center for Infectious Disease"/>
            <person name="Wu L."/>
            <person name="Ma J."/>
        </authorList>
    </citation>
    <scope>NUCLEOTIDE SEQUENCE [LARGE SCALE GENOMIC DNA]</scope>
    <source>
        <strain evidence="3">CGMCC 1.19062</strain>
    </source>
</reference>
<keyword evidence="1" id="KW-0472">Membrane</keyword>
<evidence type="ECO:0000313" key="2">
    <source>
        <dbReference type="EMBL" id="MFD2263219.1"/>
    </source>
</evidence>
<dbReference type="Pfam" id="PF10095">
    <property type="entry name" value="DUF2333"/>
    <property type="match status" value="2"/>
</dbReference>
<dbReference type="RefSeq" id="WP_379876196.1">
    <property type="nucleotide sequence ID" value="NZ_JBHUIP010000009.1"/>
</dbReference>
<keyword evidence="3" id="KW-1185">Reference proteome</keyword>
<keyword evidence="1" id="KW-1133">Transmembrane helix</keyword>
<accession>A0ABW5DTU6</accession>
<sequence>MSEFDFEKPVRGRRFLAALTGATMRNSLLVVLLLFALYIPVGMLLSSRIEDDTTFTPPPPPTNGSNAIAMTAALILRETDQHNWTPNDPFFLPGYYLDNTPEFQTGIMLALGRFSTEMMDQIGRTRGSSQTDPDLSAAVDYLKSAPDVWVWSPSVSLLPTTASDQKYRNAAQRLTAYNLRLSNGQALFERRADNLIALVDRISNDLGSMSAIIDQQILNGRTMMFDSRADNVFYGIKGRLYAYYLILREVGMDFQNVIREREAHSAWAQMLDSLHESAILDPLLVMNGDPDGLFLANHLTTQGFYLLRARTQMREISQILIR</sequence>
<dbReference type="InterPro" id="IPR016936">
    <property type="entry name" value="UCP029693"/>
</dbReference>
<proteinExistence type="predicted"/>
<keyword evidence="1" id="KW-0812">Transmembrane</keyword>
<evidence type="ECO:0000256" key="1">
    <source>
        <dbReference type="SAM" id="Phobius"/>
    </source>
</evidence>
<name>A0ABW5DTU6_9PROT</name>
<comment type="caution">
    <text evidence="2">The sequence shown here is derived from an EMBL/GenBank/DDBJ whole genome shotgun (WGS) entry which is preliminary data.</text>
</comment>